<proteinExistence type="predicted"/>
<dbReference type="EMBL" id="CP011020">
    <property type="protein sequence ID" value="AKJ99095.1"/>
    <property type="molecule type" value="Genomic_DNA"/>
</dbReference>
<dbReference type="InterPro" id="IPR036515">
    <property type="entry name" value="Transposase_17_sf"/>
</dbReference>
<feature type="domain" description="Transposase IS200-like" evidence="1">
    <location>
        <begin position="18"/>
        <end position="132"/>
    </location>
</feature>
<organism evidence="2 3">
    <name type="scientific">Pseudomonas chlororaphis</name>
    <dbReference type="NCBI Taxonomy" id="587753"/>
    <lineage>
        <taxon>Bacteria</taxon>
        <taxon>Pseudomonadati</taxon>
        <taxon>Pseudomonadota</taxon>
        <taxon>Gammaproteobacteria</taxon>
        <taxon>Pseudomonadales</taxon>
        <taxon>Pseudomonadaceae</taxon>
        <taxon>Pseudomonas</taxon>
    </lineage>
</organism>
<evidence type="ECO:0000313" key="2">
    <source>
        <dbReference type="EMBL" id="AKJ99095.1"/>
    </source>
</evidence>
<sequence>MRPLRPNSHRLRHGRCSERGRGYLITTVVHERAPVFRNWELGRLLVAEMRHAHERGQVTSLAWVVMPDHLHWLVQLEEVPLAQVMQAVKSRSTLAVNRAMNRSGAFWQSGFHDRALRDSQDLLPFARYIIGNPLRARLVERIGDYPLWDAAWL</sequence>
<accession>A0A0G3GCV9</accession>
<dbReference type="GO" id="GO:0043565">
    <property type="term" value="F:sequence-specific DNA binding"/>
    <property type="evidence" value="ECO:0007669"/>
    <property type="project" value="TreeGrafter"/>
</dbReference>
<dbReference type="PANTHER" id="PTHR36966:SF1">
    <property type="entry name" value="REP-ASSOCIATED TYROSINE TRANSPOSASE"/>
    <property type="match status" value="1"/>
</dbReference>
<name>A0A0G3GCV9_9PSED</name>
<reference evidence="2 3" key="1">
    <citation type="journal article" date="2015" name="Stand. Genomic Sci.">
        <title>Complete genome of Pseudomonas chlororaphis strain UFB2, a soil bacterium with antibacterial activity against bacterial canker pathogen of tomato.</title>
        <authorList>
            <person name="Deng P."/>
            <person name="Wang X."/>
            <person name="Baird S.M."/>
            <person name="Lu S.E."/>
        </authorList>
    </citation>
    <scope>NUCLEOTIDE SEQUENCE [LARGE SCALE GENOMIC DNA]</scope>
    <source>
        <strain evidence="2 3">UFB2</strain>
    </source>
</reference>
<evidence type="ECO:0000259" key="1">
    <source>
        <dbReference type="SMART" id="SM01321"/>
    </source>
</evidence>
<dbReference type="InterPro" id="IPR052715">
    <property type="entry name" value="RAYT_transposase"/>
</dbReference>
<dbReference type="SMART" id="SM01321">
    <property type="entry name" value="Y1_Tnp"/>
    <property type="match status" value="1"/>
</dbReference>
<dbReference type="SUPFAM" id="SSF143422">
    <property type="entry name" value="Transposase IS200-like"/>
    <property type="match status" value="1"/>
</dbReference>
<dbReference type="InterPro" id="IPR002686">
    <property type="entry name" value="Transposase_17"/>
</dbReference>
<reference evidence="3" key="2">
    <citation type="submission" date="2015-03" db="EMBL/GenBank/DDBJ databases">
        <authorList>
            <person name="Deng P."/>
            <person name="Lu S."/>
        </authorList>
    </citation>
    <scope>NUCLEOTIDE SEQUENCE [LARGE SCALE GENOMIC DNA]</scope>
    <source>
        <strain evidence="3">UFB2</strain>
    </source>
</reference>
<protein>
    <submittedName>
        <fullName evidence="2">Transposase</fullName>
    </submittedName>
</protein>
<dbReference type="GO" id="GO:0004803">
    <property type="term" value="F:transposase activity"/>
    <property type="evidence" value="ECO:0007669"/>
    <property type="project" value="InterPro"/>
</dbReference>
<dbReference type="AlphaFoldDB" id="A0A0G3GCV9"/>
<dbReference type="PATRIC" id="fig|587753.11.peg.2826"/>
<dbReference type="Gene3D" id="3.30.70.1290">
    <property type="entry name" value="Transposase IS200-like"/>
    <property type="match status" value="1"/>
</dbReference>
<dbReference type="GO" id="GO:0006313">
    <property type="term" value="P:DNA transposition"/>
    <property type="evidence" value="ECO:0007669"/>
    <property type="project" value="InterPro"/>
</dbReference>
<dbReference type="Pfam" id="PF01797">
    <property type="entry name" value="Y1_Tnp"/>
    <property type="match status" value="1"/>
</dbReference>
<dbReference type="PANTHER" id="PTHR36966">
    <property type="entry name" value="REP-ASSOCIATED TYROSINE TRANSPOSASE"/>
    <property type="match status" value="1"/>
</dbReference>
<dbReference type="NCBIfam" id="NF047646">
    <property type="entry name" value="REP_Tyr_transpos"/>
    <property type="match status" value="1"/>
</dbReference>
<evidence type="ECO:0000313" key="3">
    <source>
        <dbReference type="Proteomes" id="UP000035212"/>
    </source>
</evidence>
<gene>
    <name evidence="2" type="ORF">VM99_13825</name>
</gene>
<dbReference type="Proteomes" id="UP000035212">
    <property type="component" value="Chromosome"/>
</dbReference>